<sequence length="411" mass="47370">MYINNSTNAKLNKIRGFGGLPAHVLVNIFQYFDEEELRNNIIPVCQQWRLAAENPILWRTLTFVGNNVKTTLICDKIWQYNQAEDIYLKHVLKPIIIIRQICRCSKYLQYLTLRYCSGITEDALRHVISKCKHLRSLDLKGTPFSSLIFYEELACMKNLTSINLSENKRLTRSNILTVAVNCRRLEGFHLSTFEPTSKFFLDDSDCYFILTSIMHELRHLSLDCSSLNSYAISFVRCCYNLRYLCLNYAYNFDGSHFQLLWKSLTKLTTLKVRFAHQITDLNVKHLFEEGSEALANLEVIDFTGCLKISDGGINAIANCCGKLRTLNIRGCKNIRSLLLISKNCKLLEILNVAFCENLDTNQMLVPAALKVLYISDRKELRNFANLVRGIYSGICIKMCDSEFNKFVVNYK</sequence>
<comment type="caution">
    <text evidence="3">The sequence shown here is derived from an EMBL/GenBank/DDBJ whole genome shotgun (WGS) entry which is preliminary data.</text>
</comment>
<accession>A0ABQ9JP33</accession>
<protein>
    <recommendedName>
        <fullName evidence="2">F-box domain-containing protein</fullName>
    </recommendedName>
</protein>
<dbReference type="SUPFAM" id="SSF81383">
    <property type="entry name" value="F-box domain"/>
    <property type="match status" value="1"/>
</dbReference>
<feature type="domain" description="F-box" evidence="2">
    <location>
        <begin position="14"/>
        <end position="61"/>
    </location>
</feature>
<name>A0ABQ9JP33_9CUCU</name>
<dbReference type="InterPro" id="IPR006553">
    <property type="entry name" value="Leu-rich_rpt_Cys-con_subtyp"/>
</dbReference>
<dbReference type="PANTHER" id="PTHR16134">
    <property type="entry name" value="F-BOX/TPR REPEAT PROTEIN POF3"/>
    <property type="match status" value="1"/>
</dbReference>
<reference evidence="3" key="1">
    <citation type="journal article" date="2023" name="Insect Mol. Biol.">
        <title>Genome sequencing provides insights into the evolution of gene families encoding plant cell wall-degrading enzymes in longhorned beetles.</title>
        <authorList>
            <person name="Shin N.R."/>
            <person name="Okamura Y."/>
            <person name="Kirsch R."/>
            <person name="Pauchet Y."/>
        </authorList>
    </citation>
    <scope>NUCLEOTIDE SEQUENCE</scope>
    <source>
        <strain evidence="3">MMC_N1</strain>
    </source>
</reference>
<dbReference type="PROSITE" id="PS50181">
    <property type="entry name" value="FBOX"/>
    <property type="match status" value="1"/>
</dbReference>
<dbReference type="InterPro" id="IPR032675">
    <property type="entry name" value="LRR_dom_sf"/>
</dbReference>
<dbReference type="SUPFAM" id="SSF52047">
    <property type="entry name" value="RNI-like"/>
    <property type="match status" value="1"/>
</dbReference>
<dbReference type="SMART" id="SM00367">
    <property type="entry name" value="LRR_CC"/>
    <property type="match status" value="4"/>
</dbReference>
<dbReference type="Gene3D" id="3.80.10.10">
    <property type="entry name" value="Ribonuclease Inhibitor"/>
    <property type="match status" value="2"/>
</dbReference>
<dbReference type="InterPro" id="IPR001810">
    <property type="entry name" value="F-box_dom"/>
</dbReference>
<dbReference type="InterPro" id="IPR036047">
    <property type="entry name" value="F-box-like_dom_sf"/>
</dbReference>
<keyword evidence="4" id="KW-1185">Reference proteome</keyword>
<keyword evidence="1" id="KW-0833">Ubl conjugation pathway</keyword>
<dbReference type="EMBL" id="JAPWTJ010000325">
    <property type="protein sequence ID" value="KAJ8979631.1"/>
    <property type="molecule type" value="Genomic_DNA"/>
</dbReference>
<dbReference type="PANTHER" id="PTHR16134:SF148">
    <property type="entry name" value="S-PHASE KINASE-ASSOCIATED PROTEIN 2, ISOFORM A"/>
    <property type="match status" value="1"/>
</dbReference>
<gene>
    <name evidence="3" type="ORF">NQ317_015199</name>
</gene>
<evidence type="ECO:0000313" key="3">
    <source>
        <dbReference type="EMBL" id="KAJ8979631.1"/>
    </source>
</evidence>
<evidence type="ECO:0000259" key="2">
    <source>
        <dbReference type="PROSITE" id="PS50181"/>
    </source>
</evidence>
<dbReference type="Proteomes" id="UP001162164">
    <property type="component" value="Unassembled WGS sequence"/>
</dbReference>
<evidence type="ECO:0000313" key="4">
    <source>
        <dbReference type="Proteomes" id="UP001162164"/>
    </source>
</evidence>
<organism evidence="3 4">
    <name type="scientific">Molorchus minor</name>
    <dbReference type="NCBI Taxonomy" id="1323400"/>
    <lineage>
        <taxon>Eukaryota</taxon>
        <taxon>Metazoa</taxon>
        <taxon>Ecdysozoa</taxon>
        <taxon>Arthropoda</taxon>
        <taxon>Hexapoda</taxon>
        <taxon>Insecta</taxon>
        <taxon>Pterygota</taxon>
        <taxon>Neoptera</taxon>
        <taxon>Endopterygota</taxon>
        <taxon>Coleoptera</taxon>
        <taxon>Polyphaga</taxon>
        <taxon>Cucujiformia</taxon>
        <taxon>Chrysomeloidea</taxon>
        <taxon>Cerambycidae</taxon>
        <taxon>Lamiinae</taxon>
        <taxon>Monochamini</taxon>
        <taxon>Molorchus</taxon>
    </lineage>
</organism>
<evidence type="ECO:0000256" key="1">
    <source>
        <dbReference type="ARBA" id="ARBA00022786"/>
    </source>
</evidence>
<dbReference type="Pfam" id="PF12937">
    <property type="entry name" value="F-box-like"/>
    <property type="match status" value="1"/>
</dbReference>
<proteinExistence type="predicted"/>